<dbReference type="CDD" id="cd11026">
    <property type="entry name" value="CYP2"/>
    <property type="match status" value="3"/>
</dbReference>
<evidence type="ECO:0000256" key="8">
    <source>
        <dbReference type="ARBA" id="ARBA00022848"/>
    </source>
</evidence>
<evidence type="ECO:0000313" key="15">
    <source>
        <dbReference type="EMBL" id="KAK0138198.1"/>
    </source>
</evidence>
<dbReference type="SUPFAM" id="SSF48264">
    <property type="entry name" value="Cytochrome P450"/>
    <property type="match status" value="3"/>
</dbReference>
<dbReference type="GO" id="GO:0016712">
    <property type="term" value="F:oxidoreductase activity, acting on paired donors, with incorporation or reduction of molecular oxygen, reduced flavin or flavoprotein as one donor, and incorporation of one atom of oxygen"/>
    <property type="evidence" value="ECO:0007669"/>
    <property type="project" value="TreeGrafter"/>
</dbReference>
<evidence type="ECO:0000256" key="9">
    <source>
        <dbReference type="ARBA" id="ARBA00023002"/>
    </source>
</evidence>
<evidence type="ECO:0000256" key="4">
    <source>
        <dbReference type="ARBA" id="ARBA00010617"/>
    </source>
</evidence>
<dbReference type="InterPro" id="IPR036396">
    <property type="entry name" value="Cyt_P450_sf"/>
</dbReference>
<name>A0AA47NV53_MERPO</name>
<keyword evidence="10 13" id="KW-0408">Iron</keyword>
<comment type="cofactor">
    <cofactor evidence="1 13">
        <name>heme</name>
        <dbReference type="ChEBI" id="CHEBI:30413"/>
    </cofactor>
</comment>
<proteinExistence type="inferred from homology"/>
<dbReference type="PANTHER" id="PTHR24300">
    <property type="entry name" value="CYTOCHROME P450 508A4-RELATED"/>
    <property type="match status" value="1"/>
</dbReference>
<evidence type="ECO:0000256" key="13">
    <source>
        <dbReference type="PIRSR" id="PIRSR602401-1"/>
    </source>
</evidence>
<dbReference type="Pfam" id="PF00067">
    <property type="entry name" value="p450"/>
    <property type="match status" value="3"/>
</dbReference>
<evidence type="ECO:0000256" key="12">
    <source>
        <dbReference type="ARBA" id="ARBA00023136"/>
    </source>
</evidence>
<dbReference type="Gene3D" id="1.10.630.10">
    <property type="entry name" value="Cytochrome P450"/>
    <property type="match status" value="3"/>
</dbReference>
<dbReference type="GO" id="GO:0005789">
    <property type="term" value="C:endoplasmic reticulum membrane"/>
    <property type="evidence" value="ECO:0007669"/>
    <property type="project" value="UniProtKB-SubCell"/>
</dbReference>
<dbReference type="GO" id="GO:0046222">
    <property type="term" value="P:aflatoxin metabolic process"/>
    <property type="evidence" value="ECO:0007669"/>
    <property type="project" value="UniProtKB-ARBA"/>
</dbReference>
<dbReference type="GO" id="GO:0005506">
    <property type="term" value="F:iron ion binding"/>
    <property type="evidence" value="ECO:0007669"/>
    <property type="project" value="InterPro"/>
</dbReference>
<protein>
    <submittedName>
        <fullName evidence="15">Cytochrome P450 2A13</fullName>
    </submittedName>
</protein>
<feature type="binding site" description="axial binding residue" evidence="13">
    <location>
        <position position="1437"/>
    </location>
    <ligand>
        <name>heme</name>
        <dbReference type="ChEBI" id="CHEBI:30413"/>
    </ligand>
    <ligandPart>
        <name>Fe</name>
        <dbReference type="ChEBI" id="CHEBI:18248"/>
    </ligandPart>
</feature>
<dbReference type="GO" id="GO:0006805">
    <property type="term" value="P:xenobiotic metabolic process"/>
    <property type="evidence" value="ECO:0007669"/>
    <property type="project" value="TreeGrafter"/>
</dbReference>
<keyword evidence="5 13" id="KW-0349">Heme</keyword>
<dbReference type="InterPro" id="IPR050182">
    <property type="entry name" value="Cytochrome_P450_fam2"/>
</dbReference>
<keyword evidence="12" id="KW-0472">Membrane</keyword>
<evidence type="ECO:0000313" key="16">
    <source>
        <dbReference type="Proteomes" id="UP001174136"/>
    </source>
</evidence>
<keyword evidence="8" id="KW-0492">Microsome</keyword>
<comment type="similarity">
    <text evidence="4">Belongs to the cytochrome P450 family.</text>
</comment>
<evidence type="ECO:0000256" key="6">
    <source>
        <dbReference type="ARBA" id="ARBA00022723"/>
    </source>
</evidence>
<evidence type="ECO:0000256" key="1">
    <source>
        <dbReference type="ARBA" id="ARBA00001971"/>
    </source>
</evidence>
<gene>
    <name evidence="15" type="primary">CYP2A13</name>
    <name evidence="15" type="ORF">N1851_025487</name>
</gene>
<keyword evidence="7" id="KW-0256">Endoplasmic reticulum</keyword>
<sequence length="1494" mass="170927">MHDPKHGWEGTDVSHVTAFSPTNNTEEDRQQTDSMDVCSTLVLAGLVLTVLWWRTAKRRSKVQVRLPPGPPGLPGLGNLLQLDRHAPFVTLLRLSASYGPVMTLYVGTQRLVVLVGYDAIKEALVEHADDFTGRAPLPFLVKATKGYGLVISNGERWRQLRRFTLSTLRDFGMGRKGMEEWIKEESRHLVDRVNSTKASSFDPTFLLSCTVSNVICCLVFGERFSYDDGFFLTLLKIISQTLKYFSSPMGQLYNVFPWLLDRLPGRHRAAFDDIEKLHKFIMDKIQEHQETMDLNSPRDYIDCFLTKLKQEQDNATTEFIHKNLVSTVLNLFLAGTETTSTTIRFALSVLMKYPNIQEHMQQEIDTAIGPERCPNMEDRKSLPFTDAVIHEVQRLLDIVPMSLPHYAVHDISFRGYDIPQGTIIIPLLHSVLREEQHWDTPWSFNPQHFLDLNGNFKKNPAFLPFSAGKRACVGESLARMEIFLFTVSLLQRFTFTCPLGPENIDLSPEYSSFASLPRTTLVLAGLVLTLLWWWTTKYRSKVRLPPGPPGLPLLGNLLQLDRRAPFVTLLKLSVSYGPVMTIYMGTQRLVVLVGYDAIKEALVEHADDFTGRGPLPLLVKATKGYGLAISNGEWWKQLRRFTLSTLRDFGMGRKGMEEWIKEESRHLVDRVNSTKASPFDPTFYLSCTVSNVICCLVFGERFSYDDDNFLSLLKIISKTIKYFSSPMGQLYNVFPWLLDRLPGRHRAAFDDIEKLHKFIMEKIQEHQETMDPNSPRDYIDCFLTKLKQEQDNATTEFIHKNLVSTVLNLYLAGTETTSTTIRFALSVLMKYPNIQEHMQQEIDTAIGPERCPNMEDRKSLPFTDAVIHEVQRLLDIVPMSLPHYAVHDISFRGYDIPQGTMIIPLLHSVLREEQHWDTPWSFNPQHFLDLNGNFKKNPAFLPFSAGKRACVGESLARMEIFLFMVSLLQRFTFTCPLGPENIDLSPEYSSFAKQGTQRRHIMDVCSTLVLAGLVLTLLWWWTTKYRSKVRLPPGPPGLPLLGNLLQLDRRAPFVTLLKLSVSYGPVMTIYMGTQRLVVLVGYDVIKEALVEHADDFAGRGPLPLLIKATKGYGLAISNGERWKQLRRFTLSTLRDFGMGRKGMEEWIKEESRHLVDRVNSTKASPFDPTFYLSCTVSNVICCLVFGERFSYDDDHFLSLLKIISKTIRFFSSPMGQLYNVFPWLLDRLPGRHRAAFDDIEKLHKFIMEKIQEHQETMDPNSPRDYIDCFLTRLKQEQDNATTEFNHENLVSTVLNLYLAGTETTSTTIRFALSVLMKYPNIQEHMQQEIDTVIGPERCPNMEDRKSLPFTDAVVHEVQRLLDIVPLSAPHYALHDISFRGYDIPQGTMIIPLLHSVLREEQHWDTPWSFNPQHFLDLNGNFKKNPAFLPFSAGKRACVGESLARMEIFLFMVSLLQRFTFTCPLGPENIDLSPEYSSFASLPRTYHIVATPRQN</sequence>
<dbReference type="FunFam" id="1.10.630.10:FF:000010">
    <property type="entry name" value="cytochrome P450 2W1 isoform X2"/>
    <property type="match status" value="3"/>
</dbReference>
<comment type="subcellular location">
    <subcellularLocation>
        <location evidence="3">Endoplasmic reticulum membrane</location>
    </subcellularLocation>
    <subcellularLocation>
        <location evidence="2">Microsome membrane</location>
    </subcellularLocation>
</comment>
<keyword evidence="9" id="KW-0560">Oxidoreductase</keyword>
<dbReference type="EMBL" id="JAOPHQ010004758">
    <property type="protein sequence ID" value="KAK0138198.1"/>
    <property type="molecule type" value="Genomic_DNA"/>
</dbReference>
<comment type="caution">
    <text evidence="15">The sequence shown here is derived from an EMBL/GenBank/DDBJ whole genome shotgun (WGS) entry which is preliminary data.</text>
</comment>
<dbReference type="GO" id="GO:0020037">
    <property type="term" value="F:heme binding"/>
    <property type="evidence" value="ECO:0007669"/>
    <property type="project" value="InterPro"/>
</dbReference>
<dbReference type="PROSITE" id="PS00086">
    <property type="entry name" value="CYTOCHROME_P450"/>
    <property type="match status" value="3"/>
</dbReference>
<dbReference type="GO" id="GO:0006082">
    <property type="term" value="P:organic acid metabolic process"/>
    <property type="evidence" value="ECO:0007669"/>
    <property type="project" value="TreeGrafter"/>
</dbReference>
<dbReference type="PRINTS" id="PR00385">
    <property type="entry name" value="P450"/>
</dbReference>
<evidence type="ECO:0000256" key="2">
    <source>
        <dbReference type="ARBA" id="ARBA00004524"/>
    </source>
</evidence>
<dbReference type="InterPro" id="IPR001128">
    <property type="entry name" value="Cyt_P450"/>
</dbReference>
<reference evidence="15" key="1">
    <citation type="journal article" date="2023" name="Front. Mar. Sci.">
        <title>A new Merluccius polli reference genome to investigate the effects of global change in West African waters.</title>
        <authorList>
            <person name="Mateo J.L."/>
            <person name="Blanco-Fernandez C."/>
            <person name="Garcia-Vazquez E."/>
            <person name="Machado-Schiaffino G."/>
        </authorList>
    </citation>
    <scope>NUCLEOTIDE SEQUENCE</scope>
    <source>
        <strain evidence="15">C29</strain>
        <tissue evidence="15">Fin</tissue>
    </source>
</reference>
<evidence type="ECO:0000256" key="3">
    <source>
        <dbReference type="ARBA" id="ARBA00004586"/>
    </source>
</evidence>
<dbReference type="InterPro" id="IPR017972">
    <property type="entry name" value="Cyt_P450_CS"/>
</dbReference>
<evidence type="ECO:0000256" key="10">
    <source>
        <dbReference type="ARBA" id="ARBA00023004"/>
    </source>
</evidence>
<dbReference type="PRINTS" id="PR00463">
    <property type="entry name" value="EP450I"/>
</dbReference>
<organism evidence="15 16">
    <name type="scientific">Merluccius polli</name>
    <name type="common">Benguela hake</name>
    <name type="synonym">Merluccius cadenati</name>
    <dbReference type="NCBI Taxonomy" id="89951"/>
    <lineage>
        <taxon>Eukaryota</taxon>
        <taxon>Metazoa</taxon>
        <taxon>Chordata</taxon>
        <taxon>Craniata</taxon>
        <taxon>Vertebrata</taxon>
        <taxon>Euteleostomi</taxon>
        <taxon>Actinopterygii</taxon>
        <taxon>Neopterygii</taxon>
        <taxon>Teleostei</taxon>
        <taxon>Neoteleostei</taxon>
        <taxon>Acanthomorphata</taxon>
        <taxon>Zeiogadaria</taxon>
        <taxon>Gadariae</taxon>
        <taxon>Gadiformes</taxon>
        <taxon>Gadoidei</taxon>
        <taxon>Merlucciidae</taxon>
        <taxon>Merluccius</taxon>
    </lineage>
</organism>
<keyword evidence="16" id="KW-1185">Reference proteome</keyword>
<feature type="region of interest" description="Disordered" evidence="14">
    <location>
        <begin position="1"/>
        <end position="32"/>
    </location>
</feature>
<dbReference type="Proteomes" id="UP001174136">
    <property type="component" value="Unassembled WGS sequence"/>
</dbReference>
<evidence type="ECO:0000256" key="11">
    <source>
        <dbReference type="ARBA" id="ARBA00023033"/>
    </source>
</evidence>
<evidence type="ECO:0000256" key="7">
    <source>
        <dbReference type="ARBA" id="ARBA00022824"/>
    </source>
</evidence>
<accession>A0AA47NV53</accession>
<dbReference type="PANTHER" id="PTHR24300:SF153">
    <property type="entry name" value="CYTOCHROME P450 2G1-LIKE-RELATED"/>
    <property type="match status" value="1"/>
</dbReference>
<dbReference type="InterPro" id="IPR002401">
    <property type="entry name" value="Cyt_P450_E_grp-I"/>
</dbReference>
<keyword evidence="11" id="KW-0503">Monooxygenase</keyword>
<evidence type="ECO:0000256" key="14">
    <source>
        <dbReference type="SAM" id="MobiDB-lite"/>
    </source>
</evidence>
<evidence type="ECO:0000256" key="5">
    <source>
        <dbReference type="ARBA" id="ARBA00022617"/>
    </source>
</evidence>
<keyword evidence="6 13" id="KW-0479">Metal-binding</keyword>